<reference evidence="4 5" key="1">
    <citation type="submission" date="2018-10" db="EMBL/GenBank/DDBJ databases">
        <title>Genomic Encyclopedia of Archaeal and Bacterial Type Strains, Phase II (KMG-II): from individual species to whole genera.</title>
        <authorList>
            <person name="Goeker M."/>
        </authorList>
    </citation>
    <scope>NUCLEOTIDE SEQUENCE [LARGE SCALE GENOMIC DNA]</scope>
    <source>
        <strain evidence="4 5">DSM 23424</strain>
    </source>
</reference>
<keyword evidence="2" id="KW-0808">Transferase</keyword>
<dbReference type="PROSITE" id="PS50011">
    <property type="entry name" value="PROTEIN_KINASE_DOM"/>
    <property type="match status" value="1"/>
</dbReference>
<dbReference type="PIRSF" id="PIRSF006221">
    <property type="entry name" value="Ketosamine-3-kinase"/>
    <property type="match status" value="1"/>
</dbReference>
<dbReference type="AlphaFoldDB" id="A0A3L9YDU2"/>
<dbReference type="RefSeq" id="WP_121907978.1">
    <property type="nucleotide sequence ID" value="NZ_REFC01000014.1"/>
</dbReference>
<evidence type="ECO:0000259" key="3">
    <source>
        <dbReference type="PROSITE" id="PS50011"/>
    </source>
</evidence>
<dbReference type="InterPro" id="IPR016477">
    <property type="entry name" value="Fructo-/Ketosamine-3-kinase"/>
</dbReference>
<dbReference type="EMBL" id="REFC01000014">
    <property type="protein sequence ID" value="RMA57610.1"/>
    <property type="molecule type" value="Genomic_DNA"/>
</dbReference>
<protein>
    <recommendedName>
        <fullName evidence="3">Protein kinase domain-containing protein</fullName>
    </recommendedName>
</protein>
<evidence type="ECO:0000256" key="2">
    <source>
        <dbReference type="PIRNR" id="PIRNR006221"/>
    </source>
</evidence>
<comment type="similarity">
    <text evidence="1 2">Belongs to the fructosamine kinase family.</text>
</comment>
<evidence type="ECO:0000256" key="1">
    <source>
        <dbReference type="ARBA" id="ARBA00009460"/>
    </source>
</evidence>
<proteinExistence type="inferred from homology"/>
<dbReference type="InterPro" id="IPR000719">
    <property type="entry name" value="Prot_kinase_dom"/>
</dbReference>
<dbReference type="PANTHER" id="PTHR12149">
    <property type="entry name" value="FRUCTOSAMINE 3 KINASE-RELATED PROTEIN"/>
    <property type="match status" value="1"/>
</dbReference>
<evidence type="ECO:0000313" key="4">
    <source>
        <dbReference type="EMBL" id="RMA57610.1"/>
    </source>
</evidence>
<sequence>MDRIVQHIATKYKLDIKSVTPLSGGDINKVFKLKCASEDVVIKLSNKSEFHAMFETEAKGLELLQSTRSFRIPKVIGTGDFVDETYLLLEYIPHGTPSPDFDLKFANNLVMLHQNTQRHFGLPYSNYIGSLPQYNGEESTATGFYIDQRLQPQLEIAYDLGFQFPNIDLFFGNITDEIPEEPPALIHGDLWSGNFLIASEGSPVLIDPAVSFAIREMDLGMMKLFGGFSEAIYSEYNNIFPLVENWENRIQIWQLYYLLVHLNLFGSGYYSQVKSIIKRYS</sequence>
<dbReference type="PANTHER" id="PTHR12149:SF8">
    <property type="entry name" value="PROTEIN-RIBULOSAMINE 3-KINASE"/>
    <property type="match status" value="1"/>
</dbReference>
<accession>A0A3L9YDU2</accession>
<dbReference type="InterPro" id="IPR011009">
    <property type="entry name" value="Kinase-like_dom_sf"/>
</dbReference>
<organism evidence="4 5">
    <name type="scientific">Ulvibacter antarcticus</name>
    <dbReference type="NCBI Taxonomy" id="442714"/>
    <lineage>
        <taxon>Bacteria</taxon>
        <taxon>Pseudomonadati</taxon>
        <taxon>Bacteroidota</taxon>
        <taxon>Flavobacteriia</taxon>
        <taxon>Flavobacteriales</taxon>
        <taxon>Flavobacteriaceae</taxon>
        <taxon>Ulvibacter</taxon>
    </lineage>
</organism>
<dbReference type="GO" id="GO:0005524">
    <property type="term" value="F:ATP binding"/>
    <property type="evidence" value="ECO:0007669"/>
    <property type="project" value="InterPro"/>
</dbReference>
<feature type="domain" description="Protein kinase" evidence="3">
    <location>
        <begin position="16"/>
        <end position="281"/>
    </location>
</feature>
<comment type="caution">
    <text evidence="4">The sequence shown here is derived from an EMBL/GenBank/DDBJ whole genome shotgun (WGS) entry which is preliminary data.</text>
</comment>
<dbReference type="Gene3D" id="3.90.1200.10">
    <property type="match status" value="1"/>
</dbReference>
<dbReference type="Pfam" id="PF03881">
    <property type="entry name" value="Fructosamin_kin"/>
    <property type="match status" value="1"/>
</dbReference>
<dbReference type="OrthoDB" id="5291879at2"/>
<dbReference type="GO" id="GO:0004672">
    <property type="term" value="F:protein kinase activity"/>
    <property type="evidence" value="ECO:0007669"/>
    <property type="project" value="InterPro"/>
</dbReference>
<keyword evidence="2" id="KW-0418">Kinase</keyword>
<dbReference type="Proteomes" id="UP000271339">
    <property type="component" value="Unassembled WGS sequence"/>
</dbReference>
<evidence type="ECO:0000313" key="5">
    <source>
        <dbReference type="Proteomes" id="UP000271339"/>
    </source>
</evidence>
<dbReference type="SUPFAM" id="SSF56112">
    <property type="entry name" value="Protein kinase-like (PK-like)"/>
    <property type="match status" value="1"/>
</dbReference>
<dbReference type="Gene3D" id="3.30.200.20">
    <property type="entry name" value="Phosphorylase Kinase, domain 1"/>
    <property type="match status" value="1"/>
</dbReference>
<name>A0A3L9YDU2_9FLAO</name>
<keyword evidence="5" id="KW-1185">Reference proteome</keyword>
<gene>
    <name evidence="4" type="ORF">BXY75_2413</name>
</gene>